<reference evidence="6" key="2">
    <citation type="submission" date="2020-03" db="EMBL/GenBank/DDBJ databases">
        <title>Flavobacteriaceae bacterium strain TP-CH-4, a member of the family Flavobacteriaceae isolated from a deep-sea seamount.</title>
        <authorList>
            <person name="Zhang D.-C."/>
        </authorList>
    </citation>
    <scope>NUCLEOTIDE SEQUENCE</scope>
    <source>
        <strain evidence="6">TP-CH-4</strain>
    </source>
</reference>
<dbReference type="EMBL" id="VIKU02000001">
    <property type="protein sequence ID" value="NHF58125.1"/>
    <property type="molecule type" value="Genomic_DNA"/>
</dbReference>
<organism evidence="6 7">
    <name type="scientific">Pelagihabitans pacificus</name>
    <dbReference type="NCBI Taxonomy" id="2696054"/>
    <lineage>
        <taxon>Bacteria</taxon>
        <taxon>Pseudomonadati</taxon>
        <taxon>Bacteroidota</taxon>
        <taxon>Flavobacteriia</taxon>
        <taxon>Flavobacteriales</taxon>
        <taxon>Flavobacteriaceae</taxon>
        <taxon>Pelagihabitans</taxon>
    </lineage>
</organism>
<evidence type="ECO:0000256" key="3">
    <source>
        <dbReference type="ARBA" id="ARBA00022801"/>
    </source>
</evidence>
<feature type="signal peptide" evidence="5">
    <location>
        <begin position="1"/>
        <end position="21"/>
    </location>
</feature>
<evidence type="ECO:0000313" key="6">
    <source>
        <dbReference type="EMBL" id="NHF58125.1"/>
    </source>
</evidence>
<keyword evidence="3" id="KW-0378">Hydrolase</keyword>
<comment type="similarity">
    <text evidence="1">Belongs to the peptidase S51 family.</text>
</comment>
<gene>
    <name evidence="6" type="ORF">FK220_002145</name>
</gene>
<keyword evidence="5" id="KW-0732">Signal</keyword>
<name>A0A967E529_9FLAO</name>
<dbReference type="GO" id="GO:0006508">
    <property type="term" value="P:proteolysis"/>
    <property type="evidence" value="ECO:0007669"/>
    <property type="project" value="UniProtKB-KW"/>
</dbReference>
<dbReference type="PANTHER" id="PTHR36175:SF1">
    <property type="entry name" value="CYANOPHYCINASE"/>
    <property type="match status" value="1"/>
</dbReference>
<evidence type="ECO:0000256" key="4">
    <source>
        <dbReference type="ARBA" id="ARBA00022825"/>
    </source>
</evidence>
<keyword evidence="2" id="KW-0645">Protease</keyword>
<evidence type="ECO:0000313" key="7">
    <source>
        <dbReference type="Proteomes" id="UP000707206"/>
    </source>
</evidence>
<dbReference type="RefSeq" id="WP_152572632.1">
    <property type="nucleotide sequence ID" value="NZ_VIKU02000001.1"/>
</dbReference>
<reference evidence="6" key="1">
    <citation type="submission" date="2019-07" db="EMBL/GenBank/DDBJ databases">
        <authorList>
            <person name="De-Chao Zhang Q."/>
        </authorList>
    </citation>
    <scope>NUCLEOTIDE SEQUENCE</scope>
    <source>
        <strain evidence="6">TP-CH-4</strain>
    </source>
</reference>
<dbReference type="Gene3D" id="3.40.50.880">
    <property type="match status" value="1"/>
</dbReference>
<evidence type="ECO:0000256" key="5">
    <source>
        <dbReference type="SAM" id="SignalP"/>
    </source>
</evidence>
<dbReference type="Pfam" id="PF03575">
    <property type="entry name" value="Peptidase_S51"/>
    <property type="match status" value="1"/>
</dbReference>
<sequence length="375" mass="41987">MKTQSFLLGLWLFLAGSPVQSQESDPTIASKYDQGYVMLMGGGISEQQAAFINRFCSAERPLVVIPTAYSDKAIQRDTHFRKVRERFRKLGIDSVQMLHTRSRAVANTPAFVQPLEETKAVFFLGGKTAHIVDAYKNTAVQEALEAILQRGGLVAGVSAGSGCQASYFTGKDSLHPGFEFLKNTVIMNHFLRKNKQFDHTDFFQKNRHYLGLGIDEGTALIIHKGVGEVVGSSYVAIYDGTDYVRSNDEIVPLPSDSERFYLLQQGDRYDLNQRQVISHQRLQPIELPLAEYVGAYTSSTNDFGLQLTQQNNGLLLTNSWGWKPYLIVPLEKDVFYATNRPIWFRFRRSAAGAVIGVDKLKSVLLGEVIHRLGKL</sequence>
<accession>A0A967E529</accession>
<dbReference type="SUPFAM" id="SSF52317">
    <property type="entry name" value="Class I glutamine amidotransferase-like"/>
    <property type="match status" value="1"/>
</dbReference>
<evidence type="ECO:0000256" key="1">
    <source>
        <dbReference type="ARBA" id="ARBA00006534"/>
    </source>
</evidence>
<evidence type="ECO:0000256" key="2">
    <source>
        <dbReference type="ARBA" id="ARBA00022670"/>
    </source>
</evidence>
<dbReference type="InterPro" id="IPR029062">
    <property type="entry name" value="Class_I_gatase-like"/>
</dbReference>
<dbReference type="CDD" id="cd03145">
    <property type="entry name" value="GAT1_cyanophycinase"/>
    <property type="match status" value="1"/>
</dbReference>
<dbReference type="InterPro" id="IPR005320">
    <property type="entry name" value="Peptidase_S51"/>
</dbReference>
<dbReference type="PANTHER" id="PTHR36175">
    <property type="entry name" value="CYANOPHYCINASE"/>
    <property type="match status" value="1"/>
</dbReference>
<comment type="caution">
    <text evidence="6">The sequence shown here is derived from an EMBL/GenBank/DDBJ whole genome shotgun (WGS) entry which is preliminary data.</text>
</comment>
<dbReference type="Proteomes" id="UP000707206">
    <property type="component" value="Unassembled WGS sequence"/>
</dbReference>
<protein>
    <submittedName>
        <fullName evidence="6">Cyanophycinase</fullName>
    </submittedName>
</protein>
<proteinExistence type="inferred from homology"/>
<dbReference type="GO" id="GO:0008236">
    <property type="term" value="F:serine-type peptidase activity"/>
    <property type="evidence" value="ECO:0007669"/>
    <property type="project" value="UniProtKB-KW"/>
</dbReference>
<feature type="chain" id="PRO_5036798741" evidence="5">
    <location>
        <begin position="22"/>
        <end position="375"/>
    </location>
</feature>
<dbReference type="AlphaFoldDB" id="A0A967E529"/>
<keyword evidence="7" id="KW-1185">Reference proteome</keyword>
<keyword evidence="4" id="KW-0720">Serine protease</keyword>